<dbReference type="AlphaFoldDB" id="M2V6B7"/>
<name>M2V6B7_STUST</name>
<protein>
    <submittedName>
        <fullName evidence="1">Uncharacterized protein</fullName>
    </submittedName>
</protein>
<dbReference type="Proteomes" id="UP000011700">
    <property type="component" value="Unassembled WGS sequence"/>
</dbReference>
<organism evidence="1 2">
    <name type="scientific">Stutzerimonas stutzeri NF13</name>
    <dbReference type="NCBI Taxonomy" id="1212548"/>
    <lineage>
        <taxon>Bacteria</taxon>
        <taxon>Pseudomonadati</taxon>
        <taxon>Pseudomonadota</taxon>
        <taxon>Gammaproteobacteria</taxon>
        <taxon>Pseudomonadales</taxon>
        <taxon>Pseudomonadaceae</taxon>
        <taxon>Stutzerimonas</taxon>
    </lineage>
</organism>
<evidence type="ECO:0000313" key="1">
    <source>
        <dbReference type="EMBL" id="EME01387.1"/>
    </source>
</evidence>
<reference evidence="1 2" key="1">
    <citation type="journal article" date="2013" name="Genome Announc.">
        <title>Draft Genome of Pseudomonas stutzeri Strain NF13, a Nitrogen Fixer Isolated from the Galapagos Rift Hydrothermal Vent.</title>
        <authorList>
            <person name="Pena A."/>
            <person name="Busquets A."/>
            <person name="Gomila M."/>
            <person name="Mayol J."/>
            <person name="Bosch R."/>
            <person name="Nogales B."/>
            <person name="Garcia-Valdes E."/>
            <person name="Bennasar A."/>
            <person name="Lalucat J."/>
        </authorList>
    </citation>
    <scope>NUCLEOTIDE SEQUENCE [LARGE SCALE GENOMIC DNA]</scope>
    <source>
        <strain evidence="1 2">NF13</strain>
    </source>
</reference>
<sequence length="76" mass="8468">RLVFDNPENVYGFAGKENHNDFFNGRKPLKIMAQGDLMSLFETYKGIDALCRAGELNQEGIGRMQTVVSNKASADQ</sequence>
<dbReference type="EMBL" id="AOBS01000023">
    <property type="protein sequence ID" value="EME01387.1"/>
    <property type="molecule type" value="Genomic_DNA"/>
</dbReference>
<comment type="caution">
    <text evidence="1">The sequence shown here is derived from an EMBL/GenBank/DDBJ whole genome shotgun (WGS) entry which is preliminary data.</text>
</comment>
<gene>
    <name evidence="1" type="ORF">B381_04247</name>
</gene>
<accession>M2V6B7</accession>
<proteinExistence type="predicted"/>
<feature type="non-terminal residue" evidence="1">
    <location>
        <position position="1"/>
    </location>
</feature>
<evidence type="ECO:0000313" key="2">
    <source>
        <dbReference type="Proteomes" id="UP000011700"/>
    </source>
</evidence>